<feature type="transmembrane region" description="Helical" evidence="2">
    <location>
        <begin position="40"/>
        <end position="59"/>
    </location>
</feature>
<feature type="transmembrane region" description="Helical" evidence="2">
    <location>
        <begin position="292"/>
        <end position="312"/>
    </location>
</feature>
<sequence>MNRLGWRRMLAFASGDFAFNLYWQSVSLYLLFYYTEAMGISAATAGFIYMIASICDGLVDPLIGYAADRTRTRWGRYRPWLLVGAVPLAIGFGLLYFHPPLEGGALVVAVAAAHLLFRSLYAAVNVPYAALTASITRSAAERATIAGMRMVFGTGAYVVVALSTQPIARVVTGSRDGAFGFFVAACLFALIAAPIMLMVFAISREREAGPAPAGRSARHWQAVFRNRAFWTLVLAGTVLIACYTIYAKSVLYYFKYVLRDESGAPTALALAGAIGLVVVPLWMLVERRLGKRAIWFVSCAIFGVGLIAFALFPPGAGWPIRLFLIAMQAGFLGINFAYWGLLPDTVEYGEWRSGERAEGLVFGLALLFQKIALGLGAGAFGLALGRIGYVANQPQTPAALAGMRAVMVLLPLTGAALSALILWFNPLRRGVHDTIVAEIAARGAAQGTARC</sequence>
<feature type="transmembrane region" description="Helical" evidence="2">
    <location>
        <begin position="318"/>
        <end position="339"/>
    </location>
</feature>
<feature type="transmembrane region" description="Helical" evidence="2">
    <location>
        <begin position="145"/>
        <end position="167"/>
    </location>
</feature>
<evidence type="ECO:0000313" key="3">
    <source>
        <dbReference type="EMBL" id="MCW6536420.1"/>
    </source>
</evidence>
<protein>
    <submittedName>
        <fullName evidence="3">Glycoside-pentoside-hexuronide (GPH):cation symporter</fullName>
    </submittedName>
</protein>
<dbReference type="SUPFAM" id="SSF103473">
    <property type="entry name" value="MFS general substrate transporter"/>
    <property type="match status" value="1"/>
</dbReference>
<evidence type="ECO:0000256" key="1">
    <source>
        <dbReference type="ARBA" id="ARBA00009617"/>
    </source>
</evidence>
<keyword evidence="2" id="KW-0472">Membrane</keyword>
<comment type="similarity">
    <text evidence="1">Belongs to the sodium:galactoside symporter (TC 2.A.2) family.</text>
</comment>
<dbReference type="AlphaFoldDB" id="A0AA42CR70"/>
<dbReference type="CDD" id="cd17332">
    <property type="entry name" value="MFS_MelB_like"/>
    <property type="match status" value="1"/>
</dbReference>
<keyword evidence="4" id="KW-1185">Reference proteome</keyword>
<dbReference type="NCBIfam" id="TIGR00792">
    <property type="entry name" value="gph"/>
    <property type="match status" value="1"/>
</dbReference>
<dbReference type="InterPro" id="IPR001927">
    <property type="entry name" value="Na/Gal_symport"/>
</dbReference>
<feature type="transmembrane region" description="Helical" evidence="2">
    <location>
        <begin position="179"/>
        <end position="202"/>
    </location>
</feature>
<organism evidence="3 4">
    <name type="scientific">Sphingomonas lycopersici</name>
    <dbReference type="NCBI Taxonomy" id="2951807"/>
    <lineage>
        <taxon>Bacteria</taxon>
        <taxon>Pseudomonadati</taxon>
        <taxon>Pseudomonadota</taxon>
        <taxon>Alphaproteobacteria</taxon>
        <taxon>Sphingomonadales</taxon>
        <taxon>Sphingomonadaceae</taxon>
        <taxon>Sphingomonas</taxon>
    </lineage>
</organism>
<keyword evidence="2" id="KW-1133">Transmembrane helix</keyword>
<evidence type="ECO:0000256" key="2">
    <source>
        <dbReference type="SAM" id="Phobius"/>
    </source>
</evidence>
<dbReference type="PANTHER" id="PTHR11328">
    <property type="entry name" value="MAJOR FACILITATOR SUPERFAMILY DOMAIN-CONTAINING PROTEIN"/>
    <property type="match status" value="1"/>
</dbReference>
<dbReference type="PANTHER" id="PTHR11328:SF24">
    <property type="entry name" value="MAJOR FACILITATOR SUPERFAMILY (MFS) PROFILE DOMAIN-CONTAINING PROTEIN"/>
    <property type="match status" value="1"/>
</dbReference>
<dbReference type="InterPro" id="IPR036259">
    <property type="entry name" value="MFS_trans_sf"/>
</dbReference>
<gene>
    <name evidence="3" type="ORF">NEE01_16700</name>
</gene>
<dbReference type="GO" id="GO:0006814">
    <property type="term" value="P:sodium ion transport"/>
    <property type="evidence" value="ECO:0007669"/>
    <property type="project" value="InterPro"/>
</dbReference>
<reference evidence="3" key="1">
    <citation type="submission" date="2022-06" db="EMBL/GenBank/DDBJ databases">
        <title>Sphingomonas sp. nov. isolated from rhizosphere soil of tomato.</title>
        <authorList>
            <person name="Dong H."/>
            <person name="Gao R."/>
        </authorList>
    </citation>
    <scope>NUCLEOTIDE SEQUENCE</scope>
    <source>
        <strain evidence="3">MMSM24</strain>
    </source>
</reference>
<accession>A0AA42CR70</accession>
<dbReference type="InterPro" id="IPR039672">
    <property type="entry name" value="MFS_2"/>
</dbReference>
<feature type="transmembrane region" description="Helical" evidence="2">
    <location>
        <begin position="266"/>
        <end position="285"/>
    </location>
</feature>
<dbReference type="Proteomes" id="UP001165565">
    <property type="component" value="Unassembled WGS sequence"/>
</dbReference>
<dbReference type="RefSeq" id="WP_265269947.1">
    <property type="nucleotide sequence ID" value="NZ_JANFAV010000013.1"/>
</dbReference>
<evidence type="ECO:0000313" key="4">
    <source>
        <dbReference type="Proteomes" id="UP001165565"/>
    </source>
</evidence>
<feature type="transmembrane region" description="Helical" evidence="2">
    <location>
        <begin position="228"/>
        <end position="246"/>
    </location>
</feature>
<proteinExistence type="inferred from homology"/>
<name>A0AA42CR70_9SPHN</name>
<feature type="transmembrane region" description="Helical" evidence="2">
    <location>
        <begin position="405"/>
        <end position="424"/>
    </location>
</feature>
<feature type="transmembrane region" description="Helical" evidence="2">
    <location>
        <begin position="12"/>
        <end position="34"/>
    </location>
</feature>
<feature type="transmembrane region" description="Helical" evidence="2">
    <location>
        <begin position="80"/>
        <end position="98"/>
    </location>
</feature>
<dbReference type="Pfam" id="PF13347">
    <property type="entry name" value="MFS_2"/>
    <property type="match status" value="1"/>
</dbReference>
<keyword evidence="2" id="KW-0812">Transmembrane</keyword>
<comment type="caution">
    <text evidence="3">The sequence shown here is derived from an EMBL/GenBank/DDBJ whole genome shotgun (WGS) entry which is preliminary data.</text>
</comment>
<dbReference type="GO" id="GO:0008643">
    <property type="term" value="P:carbohydrate transport"/>
    <property type="evidence" value="ECO:0007669"/>
    <property type="project" value="InterPro"/>
</dbReference>
<feature type="transmembrane region" description="Helical" evidence="2">
    <location>
        <begin position="360"/>
        <end position="385"/>
    </location>
</feature>
<dbReference type="Gene3D" id="1.20.1250.20">
    <property type="entry name" value="MFS general substrate transporter like domains"/>
    <property type="match status" value="2"/>
</dbReference>
<dbReference type="EMBL" id="JANFAV010000013">
    <property type="protein sequence ID" value="MCW6536420.1"/>
    <property type="molecule type" value="Genomic_DNA"/>
</dbReference>
<feature type="transmembrane region" description="Helical" evidence="2">
    <location>
        <begin position="104"/>
        <end position="124"/>
    </location>
</feature>
<dbReference type="GO" id="GO:0005886">
    <property type="term" value="C:plasma membrane"/>
    <property type="evidence" value="ECO:0007669"/>
    <property type="project" value="TreeGrafter"/>
</dbReference>
<dbReference type="GO" id="GO:0015293">
    <property type="term" value="F:symporter activity"/>
    <property type="evidence" value="ECO:0007669"/>
    <property type="project" value="InterPro"/>
</dbReference>